<keyword evidence="4 5" id="KW-0472">Membrane</keyword>
<dbReference type="InterPro" id="IPR038978">
    <property type="entry name" value="MJ0935"/>
</dbReference>
<dbReference type="KEGG" id="mrc:R6Y96_09700"/>
<evidence type="ECO:0000313" key="7">
    <source>
        <dbReference type="Proteomes" id="UP001305652"/>
    </source>
</evidence>
<dbReference type="SMART" id="SM01415">
    <property type="entry name" value="DUF106"/>
    <property type="match status" value="1"/>
</dbReference>
<dbReference type="GeneID" id="85733431"/>
<feature type="transmembrane region" description="Helical" evidence="5">
    <location>
        <begin position="129"/>
        <end position="147"/>
    </location>
</feature>
<accession>A0AAX4FUC4</accession>
<organism evidence="6 7">
    <name type="scientific">Methanoculleus receptaculi</name>
    <dbReference type="NCBI Taxonomy" id="394967"/>
    <lineage>
        <taxon>Archaea</taxon>
        <taxon>Methanobacteriati</taxon>
        <taxon>Methanobacteriota</taxon>
        <taxon>Stenosarchaea group</taxon>
        <taxon>Methanomicrobia</taxon>
        <taxon>Methanomicrobiales</taxon>
        <taxon>Methanomicrobiaceae</taxon>
        <taxon>Methanoculleus</taxon>
    </lineage>
</organism>
<evidence type="ECO:0000313" key="6">
    <source>
        <dbReference type="EMBL" id="WOX57548.1"/>
    </source>
</evidence>
<dbReference type="AlphaFoldDB" id="A0AAX4FUC4"/>
<dbReference type="RefSeq" id="WP_318621214.1">
    <property type="nucleotide sequence ID" value="NZ_CP137642.1"/>
</dbReference>
<dbReference type="EMBL" id="CP137642">
    <property type="protein sequence ID" value="WOX57548.1"/>
    <property type="molecule type" value="Genomic_DNA"/>
</dbReference>
<reference evidence="6 7" key="1">
    <citation type="submission" date="2023-10" db="EMBL/GenBank/DDBJ databases">
        <title>The complete genome sequence of Methanoculleus receptaculi DSM 18860.</title>
        <authorList>
            <person name="Lai S.-J."/>
            <person name="You Y.-T."/>
            <person name="Chen S.-C."/>
        </authorList>
    </citation>
    <scope>NUCLEOTIDE SEQUENCE [LARGE SCALE GENOMIC DNA]</scope>
    <source>
        <strain evidence="6 7">DSM 18860</strain>
    </source>
</reference>
<comment type="subcellular location">
    <subcellularLocation>
        <location evidence="1">Membrane</location>
        <topology evidence="1">Multi-pass membrane protein</topology>
    </subcellularLocation>
</comment>
<dbReference type="Pfam" id="PF01956">
    <property type="entry name" value="EMC3_TMCO1"/>
    <property type="match status" value="1"/>
</dbReference>
<keyword evidence="3 5" id="KW-1133">Transmembrane helix</keyword>
<evidence type="ECO:0000256" key="1">
    <source>
        <dbReference type="ARBA" id="ARBA00004141"/>
    </source>
</evidence>
<keyword evidence="2 5" id="KW-0812">Transmembrane</keyword>
<evidence type="ECO:0000256" key="3">
    <source>
        <dbReference type="ARBA" id="ARBA00022989"/>
    </source>
</evidence>
<dbReference type="GO" id="GO:0016020">
    <property type="term" value="C:membrane"/>
    <property type="evidence" value="ECO:0007669"/>
    <property type="project" value="UniProtKB-SubCell"/>
</dbReference>
<proteinExistence type="predicted"/>
<dbReference type="PANTHER" id="PTHR42198:SF1">
    <property type="entry name" value="INTEGRAL MEMBRANE PROTEIN"/>
    <property type="match status" value="1"/>
</dbReference>
<evidence type="ECO:0000256" key="5">
    <source>
        <dbReference type="SAM" id="Phobius"/>
    </source>
</evidence>
<dbReference type="InterPro" id="IPR002809">
    <property type="entry name" value="EMC3/TMCO1"/>
</dbReference>
<evidence type="ECO:0000256" key="4">
    <source>
        <dbReference type="ARBA" id="ARBA00023136"/>
    </source>
</evidence>
<name>A0AAX4FUC4_9EURY</name>
<dbReference type="Proteomes" id="UP001305652">
    <property type="component" value="Chromosome"/>
</dbReference>
<keyword evidence="7" id="KW-1185">Reference proteome</keyword>
<feature type="transmembrane region" description="Helical" evidence="5">
    <location>
        <begin position="167"/>
        <end position="190"/>
    </location>
</feature>
<protein>
    <submittedName>
        <fullName evidence="6">DUF106 domain-containing protein</fullName>
    </submittedName>
</protein>
<feature type="transmembrane region" description="Helical" evidence="5">
    <location>
        <begin position="50"/>
        <end position="71"/>
    </location>
</feature>
<sequence>MVDLKKQAPTIALLFTLLVFLSYSVSWVRTTIGTAMDVVLGPLIDPEGFAVPFFVMIIILSSLTGLYSSLVQKYTIDYEKMQETQAKMRVFQKEFREAQLSGDEKRIKKLQKKQEQMMQDQLEISRQQFVPMAIILLLTVPIFFWILLRLPAVGAAADIATGIVMPFAGIVSLSATVLWFIPAWIIWYMLCSLAMSQVIRKSLNIGGI</sequence>
<gene>
    <name evidence="6" type="ORF">R6Y96_09700</name>
</gene>
<evidence type="ECO:0000256" key="2">
    <source>
        <dbReference type="ARBA" id="ARBA00022692"/>
    </source>
</evidence>
<dbReference type="PANTHER" id="PTHR42198">
    <property type="entry name" value="INTEGRAL MEMBRANE PROTEIN"/>
    <property type="match status" value="1"/>
</dbReference>